<feature type="region of interest" description="Disordered" evidence="5">
    <location>
        <begin position="178"/>
        <end position="212"/>
    </location>
</feature>
<keyword evidence="2 6" id="KW-0812">Transmembrane</keyword>
<comment type="subcellular location">
    <subcellularLocation>
        <location evidence="1">Membrane</location>
        <topology evidence="1">Multi-pass membrane protein</topology>
    </subcellularLocation>
</comment>
<reference evidence="7" key="1">
    <citation type="submission" date="2020-01" db="EMBL/GenBank/DDBJ databases">
        <authorList>
            <person name="Meier V. D."/>
            <person name="Meier V D."/>
        </authorList>
    </citation>
    <scope>NUCLEOTIDE SEQUENCE</scope>
    <source>
        <strain evidence="7">HLG_WM_MAG_08</strain>
    </source>
</reference>
<dbReference type="Pfam" id="PF05128">
    <property type="entry name" value="DUF697"/>
    <property type="match status" value="1"/>
</dbReference>
<dbReference type="EMBL" id="CACVAV010000079">
    <property type="protein sequence ID" value="CAA6804957.1"/>
    <property type="molecule type" value="Genomic_DNA"/>
</dbReference>
<protein>
    <submittedName>
        <fullName evidence="7">GTPase domain-containing protein</fullName>
    </submittedName>
</protein>
<evidence type="ECO:0000256" key="5">
    <source>
        <dbReference type="SAM" id="MobiDB-lite"/>
    </source>
</evidence>
<feature type="transmembrane region" description="Helical" evidence="6">
    <location>
        <begin position="83"/>
        <end position="103"/>
    </location>
</feature>
<dbReference type="GO" id="GO:0016020">
    <property type="term" value="C:membrane"/>
    <property type="evidence" value="ECO:0007669"/>
    <property type="project" value="UniProtKB-SubCell"/>
</dbReference>
<evidence type="ECO:0000256" key="6">
    <source>
        <dbReference type="SAM" id="Phobius"/>
    </source>
</evidence>
<feature type="transmembrane region" description="Helical" evidence="6">
    <location>
        <begin position="40"/>
        <end position="62"/>
    </location>
</feature>
<evidence type="ECO:0000313" key="7">
    <source>
        <dbReference type="EMBL" id="CAA6804957.1"/>
    </source>
</evidence>
<dbReference type="InterPro" id="IPR021147">
    <property type="entry name" value="DUF697"/>
</dbReference>
<evidence type="ECO:0000256" key="3">
    <source>
        <dbReference type="ARBA" id="ARBA00022989"/>
    </source>
</evidence>
<feature type="compositionally biased region" description="Basic and acidic residues" evidence="5">
    <location>
        <begin position="178"/>
        <end position="191"/>
    </location>
</feature>
<keyword evidence="3 6" id="KW-1133">Transmembrane helix</keyword>
<organism evidence="7">
    <name type="scientific">uncultured Thiotrichaceae bacterium</name>
    <dbReference type="NCBI Taxonomy" id="298394"/>
    <lineage>
        <taxon>Bacteria</taxon>
        <taxon>Pseudomonadati</taxon>
        <taxon>Pseudomonadota</taxon>
        <taxon>Gammaproteobacteria</taxon>
        <taxon>Thiotrichales</taxon>
        <taxon>Thiotrichaceae</taxon>
        <taxon>environmental samples</taxon>
    </lineage>
</organism>
<evidence type="ECO:0000256" key="2">
    <source>
        <dbReference type="ARBA" id="ARBA00022692"/>
    </source>
</evidence>
<name>A0A6S6SPQ4_9GAMM</name>
<sequence>MNQEDVEATAAQAADIDSSVMQLALENRKTAADGIVKNHIIASIALGLIPVPLFDLAALTTTQMNMLRSLSECYGMEPADTDMTSMVTSLVAGSLPVLGVVGLSSFAKLIPGVGSLVGSASLGISAGAVTYAVGQTFIMHFEEGGTLEDFEPKQAREYFKREFEAGKSFVREVRDELKESKSIGAETHVDESAAPGKSETEGKPVSEHTASS</sequence>
<accession>A0A6S6SPQ4</accession>
<evidence type="ECO:0000256" key="4">
    <source>
        <dbReference type="ARBA" id="ARBA00023136"/>
    </source>
</evidence>
<evidence type="ECO:0000256" key="1">
    <source>
        <dbReference type="ARBA" id="ARBA00004141"/>
    </source>
</evidence>
<gene>
    <name evidence="7" type="ORF">HELGO_WM31126</name>
</gene>
<keyword evidence="4 6" id="KW-0472">Membrane</keyword>
<proteinExistence type="predicted"/>
<feature type="transmembrane region" description="Helical" evidence="6">
    <location>
        <begin position="109"/>
        <end position="133"/>
    </location>
</feature>
<dbReference type="AlphaFoldDB" id="A0A6S6SPQ4"/>